<evidence type="ECO:0000256" key="2">
    <source>
        <dbReference type="ARBA" id="ARBA00022741"/>
    </source>
</evidence>
<reference evidence="4 5" key="1">
    <citation type="journal article" date="2014" name="Mol. Biol. Evol.">
        <title>Massive expansion of Ubiquitination-related gene families within the Chlamydiae.</title>
        <authorList>
            <person name="Domman D."/>
            <person name="Collingro A."/>
            <person name="Lagkouvardos I."/>
            <person name="Gehre L."/>
            <person name="Weinmaier T."/>
            <person name="Rattei T."/>
            <person name="Subtil A."/>
            <person name="Horn M."/>
        </authorList>
    </citation>
    <scope>NUCLEOTIDE SEQUENCE [LARGE SCALE GENOMIC DNA]</scope>
    <source>
        <strain evidence="4 5">EI2</strain>
    </source>
</reference>
<dbReference type="PROSITE" id="PS00329">
    <property type="entry name" value="HSP70_2"/>
    <property type="match status" value="1"/>
</dbReference>
<gene>
    <name evidence="4" type="primary">dnaK</name>
    <name evidence="4" type="ORF">DB44_BX00060</name>
</gene>
<evidence type="ECO:0000313" key="4">
    <source>
        <dbReference type="EMBL" id="KIC72937.1"/>
    </source>
</evidence>
<dbReference type="GO" id="GO:0140662">
    <property type="term" value="F:ATP-dependent protein folding chaperone"/>
    <property type="evidence" value="ECO:0007669"/>
    <property type="project" value="InterPro"/>
</dbReference>
<protein>
    <submittedName>
        <fullName evidence="4">Putative heat shock protein 70 (Chaperone protein dnaK)</fullName>
    </submittedName>
</protein>
<accession>A0A0C1K097</accession>
<keyword evidence="2" id="KW-0547">Nucleotide-binding</keyword>
<dbReference type="Gene3D" id="3.30.420.40">
    <property type="match status" value="2"/>
</dbReference>
<dbReference type="CDD" id="cd10170">
    <property type="entry name" value="ASKHA_NBD_HSP70"/>
    <property type="match status" value="1"/>
</dbReference>
<dbReference type="Proteomes" id="UP000031465">
    <property type="component" value="Unassembled WGS sequence"/>
</dbReference>
<comment type="similarity">
    <text evidence="1">Belongs to the heat shock protein 70 family.</text>
</comment>
<organism evidence="4 5">
    <name type="scientific">Candidatus Protochlamydia amoebophila</name>
    <dbReference type="NCBI Taxonomy" id="362787"/>
    <lineage>
        <taxon>Bacteria</taxon>
        <taxon>Pseudomonadati</taxon>
        <taxon>Chlamydiota</taxon>
        <taxon>Chlamydiia</taxon>
        <taxon>Parachlamydiales</taxon>
        <taxon>Parachlamydiaceae</taxon>
        <taxon>Candidatus Protochlamydia</taxon>
    </lineage>
</organism>
<proteinExistence type="inferred from homology"/>
<dbReference type="PATRIC" id="fig|362787.3.peg.664"/>
<dbReference type="PANTHER" id="PTHR42749:SF1">
    <property type="entry name" value="CELL SHAPE-DETERMINING PROTEIN MREB"/>
    <property type="match status" value="1"/>
</dbReference>
<comment type="caution">
    <text evidence="4">The sequence shown here is derived from an EMBL/GenBank/DDBJ whole genome shotgun (WGS) entry which is preliminary data.</text>
</comment>
<evidence type="ECO:0000256" key="3">
    <source>
        <dbReference type="ARBA" id="ARBA00022840"/>
    </source>
</evidence>
<dbReference type="SUPFAM" id="SSF53067">
    <property type="entry name" value="Actin-like ATPase domain"/>
    <property type="match status" value="2"/>
</dbReference>
<dbReference type="AlphaFoldDB" id="A0A0C1K097"/>
<dbReference type="InterPro" id="IPR013126">
    <property type="entry name" value="Hsp_70_fam"/>
</dbReference>
<evidence type="ECO:0000313" key="5">
    <source>
        <dbReference type="Proteomes" id="UP000031465"/>
    </source>
</evidence>
<evidence type="ECO:0000256" key="1">
    <source>
        <dbReference type="ARBA" id="ARBA00007381"/>
    </source>
</evidence>
<dbReference type="PRINTS" id="PR00301">
    <property type="entry name" value="HEATSHOCK70"/>
</dbReference>
<keyword evidence="4" id="KW-0346">Stress response</keyword>
<dbReference type="InterPro" id="IPR018181">
    <property type="entry name" value="Heat_shock_70_CS"/>
</dbReference>
<sequence length="613" mass="68781">MSMKEEATYIIGIDFGTTNCTLAYTPLKNNNTLPVIQQSELTQIVSEQTIGNSFSLPSFIYYPLAEELSQSVAAINWDLASSFTIGIFAKERGAELPTRLVSSAKSWLCHNAIDRRQAVLPFESEELINKISPLDACAKIFQHLRQSWDFNQPNAPFISQNIFITVPASFDPSARQFVQEAAKLAGYPEIILLEEPQAAFYAWLYAHANDWRNLFKVNETILVIDIGGGTTDFSLIKVEEENGNLTLRRLAVGSHLLLGGDNIDLSLAYLAKQKLEEEGYTIDHWQLQSLIYQARAAKELLMNENPPEKVEMTILGRGSKLIGNTLTTQLSQQEVEKFILEGFIPLVKPDEKSQQERHLGIQQIGLPYVQDPRISCQLAKFLSMTGESESANMDQFILPSKVLFNGGTLKAKKLRDQLLELLNQWAKKLNKPPVTEILGADYDYAVSKGAVYYGLARLGHTIRIRGGTSRSYFIGVEEAVPAVPGISPPLRAICIVPFGMEEGEERELDQQEFSLVLGEMATFRFFSHITPQLSNGTEPVAGTIVRNWKQELTELHPIETVLNKTEEDGKMIRVRLKSKITELGVLELWCVASDGRKWKLEFDIRDHKNQNSA</sequence>
<dbReference type="GO" id="GO:0005524">
    <property type="term" value="F:ATP binding"/>
    <property type="evidence" value="ECO:0007669"/>
    <property type="project" value="UniProtKB-KW"/>
</dbReference>
<dbReference type="PANTHER" id="PTHR42749">
    <property type="entry name" value="CELL SHAPE-DETERMINING PROTEIN MREB"/>
    <property type="match status" value="1"/>
</dbReference>
<dbReference type="EMBL" id="JSAN01000044">
    <property type="protein sequence ID" value="KIC72937.1"/>
    <property type="molecule type" value="Genomic_DNA"/>
</dbReference>
<dbReference type="InterPro" id="IPR043129">
    <property type="entry name" value="ATPase_NBD"/>
</dbReference>
<dbReference type="Pfam" id="PF00012">
    <property type="entry name" value="HSP70"/>
    <property type="match status" value="1"/>
</dbReference>
<keyword evidence="3" id="KW-0067">ATP-binding</keyword>
<name>A0A0C1K097_9BACT</name>